<gene>
    <name evidence="1" type="ORF">HNQ97_001311</name>
</gene>
<evidence type="ECO:0008006" key="3">
    <source>
        <dbReference type="Google" id="ProtNLM"/>
    </source>
</evidence>
<reference evidence="1 2" key="1">
    <citation type="submission" date="2020-08" db="EMBL/GenBank/DDBJ databases">
        <title>Genomic Encyclopedia of Type Strains, Phase IV (KMG-IV): sequencing the most valuable type-strain genomes for metagenomic binning, comparative biology and taxonomic classification.</title>
        <authorList>
            <person name="Goeker M."/>
        </authorList>
    </citation>
    <scope>NUCLEOTIDE SEQUENCE [LARGE SCALE GENOMIC DNA]</scope>
    <source>
        <strain evidence="1 2">DSM 17455</strain>
    </source>
</reference>
<evidence type="ECO:0000313" key="2">
    <source>
        <dbReference type="Proteomes" id="UP000587524"/>
    </source>
</evidence>
<keyword evidence="2" id="KW-1185">Reference proteome</keyword>
<dbReference type="InterPro" id="IPR011051">
    <property type="entry name" value="RmlC_Cupin_sf"/>
</dbReference>
<dbReference type="Pfam" id="PF05962">
    <property type="entry name" value="HutD"/>
    <property type="match status" value="1"/>
</dbReference>
<evidence type="ECO:0000313" key="1">
    <source>
        <dbReference type="EMBL" id="MBA9019320.1"/>
    </source>
</evidence>
<dbReference type="InterPro" id="IPR014710">
    <property type="entry name" value="RmlC-like_jellyroll"/>
</dbReference>
<dbReference type="PANTHER" id="PTHR37943:SF1">
    <property type="entry name" value="PROTEIN VES"/>
    <property type="match status" value="1"/>
</dbReference>
<dbReference type="RefSeq" id="WP_182573692.1">
    <property type="nucleotide sequence ID" value="NZ_JACJHY010000004.1"/>
</dbReference>
<dbReference type="SUPFAM" id="SSF51182">
    <property type="entry name" value="RmlC-like cupins"/>
    <property type="match status" value="1"/>
</dbReference>
<accession>A0ABR6C405</accession>
<proteinExistence type="predicted"/>
<dbReference type="InterPro" id="IPR010282">
    <property type="entry name" value="Uncharacterised_HutD/Ves"/>
</dbReference>
<protein>
    <recommendedName>
        <fullName evidence="3">HutD-family protein</fullName>
    </recommendedName>
</protein>
<dbReference type="PANTHER" id="PTHR37943">
    <property type="entry name" value="PROTEIN VES"/>
    <property type="match status" value="1"/>
</dbReference>
<dbReference type="CDD" id="cd20293">
    <property type="entry name" value="cupin_HutD_N"/>
    <property type="match status" value="1"/>
</dbReference>
<comment type="caution">
    <text evidence="1">The sequence shown here is derived from an EMBL/GenBank/DDBJ whole genome shotgun (WGS) entry which is preliminary data.</text>
</comment>
<dbReference type="EMBL" id="JACJHZ010000004">
    <property type="protein sequence ID" value="MBA9019320.1"/>
    <property type="molecule type" value="Genomic_DNA"/>
</dbReference>
<sequence length="189" mass="19655">MAARIIRHADCRPMPWKNGGGVTTEILAWPSAAGLDAFDWRISMAQVAGGGPFSVFAGIDRTLTVLSGTMQLAAGDAAPVALSPQSQPYAFPGDVGTEAVLIDGPVLDFNVMTRRDRVSHAVERLEFSDTGEIALGQGISLVFVASGATRIGSEAVAAFDTLYSDDGPASLTVAPNGPVSLLKVSIRLI</sequence>
<dbReference type="Gene3D" id="2.60.120.10">
    <property type="entry name" value="Jelly Rolls"/>
    <property type="match status" value="1"/>
</dbReference>
<name>A0ABR6C405_9HYPH</name>
<organism evidence="1 2">
    <name type="scientific">Aminobacter ciceronei</name>
    <dbReference type="NCBI Taxonomy" id="150723"/>
    <lineage>
        <taxon>Bacteria</taxon>
        <taxon>Pseudomonadati</taxon>
        <taxon>Pseudomonadota</taxon>
        <taxon>Alphaproteobacteria</taxon>
        <taxon>Hyphomicrobiales</taxon>
        <taxon>Phyllobacteriaceae</taxon>
        <taxon>Aminobacter</taxon>
    </lineage>
</organism>
<dbReference type="Proteomes" id="UP000587524">
    <property type="component" value="Unassembled WGS sequence"/>
</dbReference>